<evidence type="ECO:0000313" key="1">
    <source>
        <dbReference type="EMBL" id="MBB6498671.1"/>
    </source>
</evidence>
<accession>A0A7X0J2Z2</accession>
<protein>
    <recommendedName>
        <fullName evidence="3">DUF4249 domain-containing protein</fullName>
    </recommendedName>
</protein>
<name>A0A7X0J2Z2_9SPHI</name>
<dbReference type="PROSITE" id="PS51257">
    <property type="entry name" value="PROKAR_LIPOPROTEIN"/>
    <property type="match status" value="1"/>
</dbReference>
<dbReference type="AlphaFoldDB" id="A0A7X0J2Z2"/>
<evidence type="ECO:0008006" key="3">
    <source>
        <dbReference type="Google" id="ProtNLM"/>
    </source>
</evidence>
<gene>
    <name evidence="1" type="ORF">HDF25_000808</name>
</gene>
<organism evidence="1 2">
    <name type="scientific">Pedobacter cryoconitis</name>
    <dbReference type="NCBI Taxonomy" id="188932"/>
    <lineage>
        <taxon>Bacteria</taxon>
        <taxon>Pseudomonadati</taxon>
        <taxon>Bacteroidota</taxon>
        <taxon>Sphingobacteriia</taxon>
        <taxon>Sphingobacteriales</taxon>
        <taxon>Sphingobacteriaceae</taxon>
        <taxon>Pedobacter</taxon>
    </lineage>
</organism>
<comment type="caution">
    <text evidence="1">The sequence shown here is derived from an EMBL/GenBank/DDBJ whole genome shotgun (WGS) entry which is preliminary data.</text>
</comment>
<sequence length="288" mass="32877">MKMYFNLPILSILLFSSCQKEIRINLPKDSDRPVLNVLMTENRTLKARLTLSGRLTEGEQFQVPEQVETRVYENDVFKEILQNQTIDEKKYFVSTTKVQRDKKYRITATLPGYGLVEGSDSIPDISTVEINNESIIVANSNTYKLKFNFLLKNNSKEKQYYRFRILYQNSDSKNNNSDKIPLEFRPVNTSDLFGSGNSEKKSWFIEKPQSAGETIFYSFTADSNPKKALALEVTILTESAYKYLKSVAKAEDSQDSPFAEKVIIYSNIKNGLGIVGGLSFKEFPFPAK</sequence>
<dbReference type="RefSeq" id="WP_184623008.1">
    <property type="nucleotide sequence ID" value="NZ_JACHCC010000002.1"/>
</dbReference>
<dbReference type="Proteomes" id="UP000521017">
    <property type="component" value="Unassembled WGS sequence"/>
</dbReference>
<dbReference type="EMBL" id="JACHCC010000002">
    <property type="protein sequence ID" value="MBB6498671.1"/>
    <property type="molecule type" value="Genomic_DNA"/>
</dbReference>
<evidence type="ECO:0000313" key="2">
    <source>
        <dbReference type="Proteomes" id="UP000521017"/>
    </source>
</evidence>
<reference evidence="1 2" key="1">
    <citation type="submission" date="2020-08" db="EMBL/GenBank/DDBJ databases">
        <title>Genomic Encyclopedia of Type Strains, Phase IV (KMG-V): Genome sequencing to study the core and pangenomes of soil and plant-associated prokaryotes.</title>
        <authorList>
            <person name="Whitman W."/>
        </authorList>
    </citation>
    <scope>NUCLEOTIDE SEQUENCE [LARGE SCALE GENOMIC DNA]</scope>
    <source>
        <strain evidence="1 2">M2T3</strain>
    </source>
</reference>
<proteinExistence type="predicted"/>